<dbReference type="Gene3D" id="2.40.70.10">
    <property type="entry name" value="Acid Proteases"/>
    <property type="match status" value="1"/>
</dbReference>
<evidence type="ECO:0000313" key="2">
    <source>
        <dbReference type="RefSeq" id="XP_009760170.1"/>
    </source>
</evidence>
<sequence length="234" mass="26215">MTGYAKFMKDLVTKKWSMNFETIKVTHQVSAIVHAMAPKLDDPGVFMFPCTIGSVEFAKSLCDFRASINLMPYSTFKTLVIGKPRPTSMRLKMAIRTMKRPFGVIEDVLVHVDKFILPASFVILDCEVDYEVPIILDSPFLAMGKALCDVEVGELTFRVCDKKVVFNVCKSMRQSNTNEVCSFVDLVTDVIVDETCVVINIGDILEVFLLNFDDGEMDGFVECVNSTRNGVVHL</sequence>
<gene>
    <name evidence="2" type="primary">LOC104212568</name>
</gene>
<dbReference type="PANTHER" id="PTHR33067:SF9">
    <property type="entry name" value="RNA-DIRECTED DNA POLYMERASE"/>
    <property type="match status" value="1"/>
</dbReference>
<organism evidence="1 2">
    <name type="scientific">Nicotiana sylvestris</name>
    <name type="common">Wood tobacco</name>
    <name type="synonym">South American tobacco</name>
    <dbReference type="NCBI Taxonomy" id="4096"/>
    <lineage>
        <taxon>Eukaryota</taxon>
        <taxon>Viridiplantae</taxon>
        <taxon>Streptophyta</taxon>
        <taxon>Embryophyta</taxon>
        <taxon>Tracheophyta</taxon>
        <taxon>Spermatophyta</taxon>
        <taxon>Magnoliopsida</taxon>
        <taxon>eudicotyledons</taxon>
        <taxon>Gunneridae</taxon>
        <taxon>Pentapetalae</taxon>
        <taxon>asterids</taxon>
        <taxon>lamiids</taxon>
        <taxon>Solanales</taxon>
        <taxon>Solanaceae</taxon>
        <taxon>Nicotianoideae</taxon>
        <taxon>Nicotianeae</taxon>
        <taxon>Nicotiana</taxon>
    </lineage>
</organism>
<dbReference type="OrthoDB" id="778454at2759"/>
<dbReference type="InterPro" id="IPR021109">
    <property type="entry name" value="Peptidase_aspartic_dom_sf"/>
</dbReference>
<dbReference type="KEGG" id="nsy:104212568"/>
<dbReference type="PANTHER" id="PTHR33067">
    <property type="entry name" value="RNA-DIRECTED DNA POLYMERASE-RELATED"/>
    <property type="match status" value="1"/>
</dbReference>
<protein>
    <submittedName>
        <fullName evidence="2">Uncharacterized protein LOC104212568</fullName>
    </submittedName>
</protein>
<accession>A0A1U7VEB4</accession>
<evidence type="ECO:0000313" key="1">
    <source>
        <dbReference type="Proteomes" id="UP000189701"/>
    </source>
</evidence>
<dbReference type="eggNOG" id="KOG0017">
    <property type="taxonomic scope" value="Eukaryota"/>
</dbReference>
<reference evidence="1" key="1">
    <citation type="journal article" date="2013" name="Genome Biol.">
        <title>Reference genomes and transcriptomes of Nicotiana sylvestris and Nicotiana tomentosiformis.</title>
        <authorList>
            <person name="Sierro N."/>
            <person name="Battey J.N."/>
            <person name="Ouadi S."/>
            <person name="Bovet L."/>
            <person name="Goepfert S."/>
            <person name="Bakaher N."/>
            <person name="Peitsch M.C."/>
            <person name="Ivanov N.V."/>
        </authorList>
    </citation>
    <scope>NUCLEOTIDE SEQUENCE [LARGE SCALE GENOMIC DNA]</scope>
</reference>
<proteinExistence type="predicted"/>
<keyword evidence="1" id="KW-1185">Reference proteome</keyword>
<dbReference type="AlphaFoldDB" id="A0A1U7VEB4"/>
<name>A0A1U7VEB4_NICSY</name>
<dbReference type="RefSeq" id="XP_009760170.1">
    <property type="nucleotide sequence ID" value="XM_009761868.1"/>
</dbReference>
<dbReference type="Proteomes" id="UP000189701">
    <property type="component" value="Unplaced"/>
</dbReference>
<dbReference type="GeneID" id="104212568"/>
<reference evidence="2" key="2">
    <citation type="submission" date="2025-08" db="UniProtKB">
        <authorList>
            <consortium name="RefSeq"/>
        </authorList>
    </citation>
    <scope>IDENTIFICATION</scope>
    <source>
        <tissue evidence="2">Leaf</tissue>
    </source>
</reference>